<dbReference type="InterPro" id="IPR051794">
    <property type="entry name" value="PG_Endopeptidase_C40"/>
</dbReference>
<dbReference type="InterPro" id="IPR000064">
    <property type="entry name" value="NLP_P60_dom"/>
</dbReference>
<dbReference type="SUPFAM" id="SSF54001">
    <property type="entry name" value="Cysteine proteinases"/>
    <property type="match status" value="1"/>
</dbReference>
<dbReference type="OrthoDB" id="9813368at2"/>
<dbReference type="RefSeq" id="WP_140194722.1">
    <property type="nucleotide sequence ID" value="NZ_CP065915.1"/>
</dbReference>
<evidence type="ECO:0000256" key="2">
    <source>
        <dbReference type="ARBA" id="ARBA00022670"/>
    </source>
</evidence>
<dbReference type="EMBL" id="VFFF01000001">
    <property type="protein sequence ID" value="TNY33894.1"/>
    <property type="molecule type" value="Genomic_DNA"/>
</dbReference>
<evidence type="ECO:0000256" key="1">
    <source>
        <dbReference type="ARBA" id="ARBA00007074"/>
    </source>
</evidence>
<keyword evidence="3" id="KW-0378">Hydrolase</keyword>
<reference evidence="6 7" key="1">
    <citation type="submission" date="2019-06" db="EMBL/GenBank/DDBJ databases">
        <title>Genome of new Rhodobacteraceae sp. SM1903.</title>
        <authorList>
            <person name="Ren X."/>
        </authorList>
    </citation>
    <scope>NUCLEOTIDE SEQUENCE [LARGE SCALE GENOMIC DNA]</scope>
    <source>
        <strain evidence="6 7">SM1903</strain>
    </source>
</reference>
<dbReference type="Proteomes" id="UP000314011">
    <property type="component" value="Unassembled WGS sequence"/>
</dbReference>
<evidence type="ECO:0000313" key="7">
    <source>
        <dbReference type="Proteomes" id="UP000314011"/>
    </source>
</evidence>
<accession>A0A5C5GI44</accession>
<keyword evidence="2" id="KW-0645">Protease</keyword>
<evidence type="ECO:0000256" key="4">
    <source>
        <dbReference type="ARBA" id="ARBA00022807"/>
    </source>
</evidence>
<proteinExistence type="inferred from homology"/>
<keyword evidence="7" id="KW-1185">Reference proteome</keyword>
<evidence type="ECO:0000259" key="5">
    <source>
        <dbReference type="PROSITE" id="PS51935"/>
    </source>
</evidence>
<comment type="similarity">
    <text evidence="1">Belongs to the peptidase C40 family.</text>
</comment>
<sequence>MDRRDTASNGRVAHVSLEGQVEAESFIEGTVRRVTSPVTAILDEPGGRKERELVFGQPFRVLEDRDGTAFGFSEPDGYVGYIAAETLADLPEPTHRIDVRATRALSAPDIKVQGPATGLGLGALVSVTGDSGRWSEITLGQGTAFLPTAHLAPLGELATDPVSVAERLLGTPYAWGGNSADGIDCSGLVQIGCRLTGIDCPGDSDQQEERLGRALLADDPLRRGDLLFWKGHVAWVADPDTILHANAYAMAVAFEPLKDAIERIETQGDGPVTSRRRL</sequence>
<keyword evidence="4" id="KW-0788">Thiol protease</keyword>
<dbReference type="Pfam" id="PF18348">
    <property type="entry name" value="SH3_16"/>
    <property type="match status" value="1"/>
</dbReference>
<dbReference type="GO" id="GO:0008234">
    <property type="term" value="F:cysteine-type peptidase activity"/>
    <property type="evidence" value="ECO:0007669"/>
    <property type="project" value="UniProtKB-KW"/>
</dbReference>
<dbReference type="PANTHER" id="PTHR47359:SF3">
    <property type="entry name" value="NLP_P60 DOMAIN-CONTAINING PROTEIN-RELATED"/>
    <property type="match status" value="1"/>
</dbReference>
<dbReference type="Gene3D" id="3.90.1720.10">
    <property type="entry name" value="endopeptidase domain like (from Nostoc punctiforme)"/>
    <property type="match status" value="1"/>
</dbReference>
<dbReference type="PROSITE" id="PS51935">
    <property type="entry name" value="NLPC_P60"/>
    <property type="match status" value="1"/>
</dbReference>
<protein>
    <submittedName>
        <fullName evidence="6">NlpC/P60 family protein</fullName>
    </submittedName>
</protein>
<gene>
    <name evidence="6" type="ORF">FHY64_11705</name>
</gene>
<dbReference type="InterPro" id="IPR038765">
    <property type="entry name" value="Papain-like_cys_pep_sf"/>
</dbReference>
<dbReference type="PANTHER" id="PTHR47359">
    <property type="entry name" value="PEPTIDOGLYCAN DL-ENDOPEPTIDASE CWLO"/>
    <property type="match status" value="1"/>
</dbReference>
<dbReference type="InterPro" id="IPR041382">
    <property type="entry name" value="SH3_16"/>
</dbReference>
<evidence type="ECO:0000313" key="6">
    <source>
        <dbReference type="EMBL" id="TNY33894.1"/>
    </source>
</evidence>
<dbReference type="GO" id="GO:0006508">
    <property type="term" value="P:proteolysis"/>
    <property type="evidence" value="ECO:0007669"/>
    <property type="project" value="UniProtKB-KW"/>
</dbReference>
<name>A0A5C5GI44_9RHOB</name>
<dbReference type="Pfam" id="PF00877">
    <property type="entry name" value="NLPC_P60"/>
    <property type="match status" value="1"/>
</dbReference>
<comment type="caution">
    <text evidence="6">The sequence shown here is derived from an EMBL/GenBank/DDBJ whole genome shotgun (WGS) entry which is preliminary data.</text>
</comment>
<evidence type="ECO:0000256" key="3">
    <source>
        <dbReference type="ARBA" id="ARBA00022801"/>
    </source>
</evidence>
<organism evidence="6 7">
    <name type="scientific">Pelagovum pacificum</name>
    <dbReference type="NCBI Taxonomy" id="2588711"/>
    <lineage>
        <taxon>Bacteria</taxon>
        <taxon>Pseudomonadati</taxon>
        <taxon>Pseudomonadota</taxon>
        <taxon>Alphaproteobacteria</taxon>
        <taxon>Rhodobacterales</taxon>
        <taxon>Paracoccaceae</taxon>
        <taxon>Pelagovum</taxon>
    </lineage>
</organism>
<dbReference type="AlphaFoldDB" id="A0A5C5GI44"/>
<feature type="domain" description="NlpC/P60" evidence="5">
    <location>
        <begin position="155"/>
        <end position="278"/>
    </location>
</feature>